<gene>
    <name evidence="2" type="ORF">V7S43_008684</name>
</gene>
<dbReference type="EMBL" id="JBIMZQ010000017">
    <property type="protein sequence ID" value="KAL3666434.1"/>
    <property type="molecule type" value="Genomic_DNA"/>
</dbReference>
<comment type="caution">
    <text evidence="2">The sequence shown here is derived from an EMBL/GenBank/DDBJ whole genome shotgun (WGS) entry which is preliminary data.</text>
</comment>
<dbReference type="Proteomes" id="UP001632037">
    <property type="component" value="Unassembled WGS sequence"/>
</dbReference>
<feature type="region of interest" description="Disordered" evidence="1">
    <location>
        <begin position="19"/>
        <end position="48"/>
    </location>
</feature>
<evidence type="ECO:0000313" key="3">
    <source>
        <dbReference type="Proteomes" id="UP001632037"/>
    </source>
</evidence>
<reference evidence="2 3" key="1">
    <citation type="submission" date="2024-09" db="EMBL/GenBank/DDBJ databases">
        <title>Genome sequencing and assembly of Phytophthora oleae, isolate VK10A, causative agent of rot of olive drupes.</title>
        <authorList>
            <person name="Conti Taguali S."/>
            <person name="Riolo M."/>
            <person name="La Spada F."/>
            <person name="Cacciola S.O."/>
            <person name="Dionisio G."/>
        </authorList>
    </citation>
    <scope>NUCLEOTIDE SEQUENCE [LARGE SCALE GENOMIC DNA]</scope>
    <source>
        <strain evidence="2 3">VK10A</strain>
    </source>
</reference>
<proteinExistence type="predicted"/>
<evidence type="ECO:0000256" key="1">
    <source>
        <dbReference type="SAM" id="MobiDB-lite"/>
    </source>
</evidence>
<protein>
    <submittedName>
        <fullName evidence="2">Uncharacterized protein</fullName>
    </submittedName>
</protein>
<name>A0ABD3FJE1_9STRA</name>
<feature type="region of interest" description="Disordered" evidence="1">
    <location>
        <begin position="64"/>
        <end position="101"/>
    </location>
</feature>
<organism evidence="2 3">
    <name type="scientific">Phytophthora oleae</name>
    <dbReference type="NCBI Taxonomy" id="2107226"/>
    <lineage>
        <taxon>Eukaryota</taxon>
        <taxon>Sar</taxon>
        <taxon>Stramenopiles</taxon>
        <taxon>Oomycota</taxon>
        <taxon>Peronosporomycetes</taxon>
        <taxon>Peronosporales</taxon>
        <taxon>Peronosporaceae</taxon>
        <taxon>Phytophthora</taxon>
    </lineage>
</organism>
<dbReference type="AlphaFoldDB" id="A0ABD3FJE1"/>
<feature type="compositionally biased region" description="Polar residues" evidence="1">
    <location>
        <begin position="25"/>
        <end position="48"/>
    </location>
</feature>
<accession>A0ABD3FJE1</accession>
<sequence>MVSSAAYASWLSQREHKISKPLARSSLSHNSPSIPPASKSQSKADTTQQLYNDYKTAPSVLISTKMETPRKRPHEIGATASKLATLRSIKRRRDDASNVNSTCRAMTRATSSEQQNQSSNCPVLLEESNYWLTVQKFSQF</sequence>
<keyword evidence="3" id="KW-1185">Reference proteome</keyword>
<evidence type="ECO:0000313" key="2">
    <source>
        <dbReference type="EMBL" id="KAL3666434.1"/>
    </source>
</evidence>